<evidence type="ECO:0000256" key="1">
    <source>
        <dbReference type="ARBA" id="ARBA00010888"/>
    </source>
</evidence>
<feature type="region of interest" description="Disordered" evidence="3">
    <location>
        <begin position="1"/>
        <end position="22"/>
    </location>
</feature>
<organism evidence="4 5">
    <name type="scientific">Sporosarcina newyorkensis 2681</name>
    <dbReference type="NCBI Taxonomy" id="1027292"/>
    <lineage>
        <taxon>Bacteria</taxon>
        <taxon>Bacillati</taxon>
        <taxon>Bacillota</taxon>
        <taxon>Bacilli</taxon>
        <taxon>Bacillales</taxon>
        <taxon>Caryophanaceae</taxon>
        <taxon>Sporosarcina</taxon>
    </lineage>
</organism>
<evidence type="ECO:0000313" key="4">
    <source>
        <dbReference type="EMBL" id="EGQ27621.1"/>
    </source>
</evidence>
<dbReference type="PIRSF" id="PIRSF037258">
    <property type="entry name" value="DUF965_bac"/>
    <property type="match status" value="1"/>
</dbReference>
<name>F9DNI7_9BACL</name>
<dbReference type="HAMAP" id="MF_01507">
    <property type="entry name" value="UPF0297"/>
    <property type="match status" value="1"/>
</dbReference>
<evidence type="ECO:0000256" key="3">
    <source>
        <dbReference type="SAM" id="MobiDB-lite"/>
    </source>
</evidence>
<evidence type="ECO:0000313" key="5">
    <source>
        <dbReference type="Proteomes" id="UP000005316"/>
    </source>
</evidence>
<evidence type="ECO:0000256" key="2">
    <source>
        <dbReference type="HAMAP-Rule" id="MF_01507"/>
    </source>
</evidence>
<dbReference type="Proteomes" id="UP000005316">
    <property type="component" value="Unassembled WGS sequence"/>
</dbReference>
<feature type="compositionally biased region" description="Low complexity" evidence="3">
    <location>
        <begin position="1"/>
        <end position="14"/>
    </location>
</feature>
<dbReference type="PANTHER" id="PTHR40067:SF1">
    <property type="entry name" value="UPF0297 PROTEIN YRZL"/>
    <property type="match status" value="1"/>
</dbReference>
<gene>
    <name evidence="4" type="ORF">HMPREF9372_0367</name>
</gene>
<dbReference type="PANTHER" id="PTHR40067">
    <property type="entry name" value="UPF0297 PROTEIN YRZL"/>
    <property type="match status" value="1"/>
</dbReference>
<dbReference type="InterPro" id="IPR009309">
    <property type="entry name" value="IreB"/>
</dbReference>
<comment type="similarity">
    <text evidence="1 2">Belongs to the UPF0297 family.</text>
</comment>
<accession>F9DNI7</accession>
<sequence length="99" mass="11487">MESESGVSSMNSSDETMKFNFPEESMEEEVKAVMLHVYKALEEKGYNPINQIVGYLLSGDPAYIPRHEDARSLIRKLERDEILEELVKFYIRENRGKAE</sequence>
<dbReference type="AlphaFoldDB" id="F9DNI7"/>
<dbReference type="EMBL" id="AFPZ01000011">
    <property type="protein sequence ID" value="EGQ27621.1"/>
    <property type="molecule type" value="Genomic_DNA"/>
</dbReference>
<proteinExistence type="inferred from homology"/>
<reference evidence="4 5" key="1">
    <citation type="submission" date="2011-04" db="EMBL/GenBank/DDBJ databases">
        <authorList>
            <person name="Muzny D."/>
            <person name="Qin X."/>
            <person name="Deng J."/>
            <person name="Jiang H."/>
            <person name="Liu Y."/>
            <person name="Qu J."/>
            <person name="Song X.-Z."/>
            <person name="Zhang L."/>
            <person name="Thornton R."/>
            <person name="Coyle M."/>
            <person name="Francisco L."/>
            <person name="Jackson L."/>
            <person name="Javaid M."/>
            <person name="Korchina V."/>
            <person name="Kovar C."/>
            <person name="Mata R."/>
            <person name="Mathew T."/>
            <person name="Ngo R."/>
            <person name="Nguyen L."/>
            <person name="Nguyen N."/>
            <person name="Okwuonu G."/>
            <person name="Ongeri F."/>
            <person name="Pham C."/>
            <person name="Simmons D."/>
            <person name="Wilczek-Boney K."/>
            <person name="Hale W."/>
            <person name="Jakkamsetti A."/>
            <person name="Pham P."/>
            <person name="Ruth R."/>
            <person name="San Lucas F."/>
            <person name="Warren J."/>
            <person name="Zhang J."/>
            <person name="Zhao Z."/>
            <person name="Zhou C."/>
            <person name="Zhu D."/>
            <person name="Lee S."/>
            <person name="Bess C."/>
            <person name="Blankenburg K."/>
            <person name="Forbes L."/>
            <person name="Fu Q."/>
            <person name="Gubbala S."/>
            <person name="Hirani K."/>
            <person name="Jayaseelan J.C."/>
            <person name="Lara F."/>
            <person name="Munidasa M."/>
            <person name="Palculict T."/>
            <person name="Patil S."/>
            <person name="Pu L.-L."/>
            <person name="Saada N."/>
            <person name="Tang L."/>
            <person name="Weissenberger G."/>
            <person name="Zhu Y."/>
            <person name="Hemphill L."/>
            <person name="Shang Y."/>
            <person name="Youmans B."/>
            <person name="Ayvaz T."/>
            <person name="Ross M."/>
            <person name="Santibanez J."/>
            <person name="Aqrawi P."/>
            <person name="Gross S."/>
            <person name="Joshi V."/>
            <person name="Fowler G."/>
            <person name="Nazareth L."/>
            <person name="Reid J."/>
            <person name="Worley K."/>
            <person name="Petrosino J."/>
            <person name="Highlander S."/>
            <person name="Gibbs R."/>
        </authorList>
    </citation>
    <scope>NUCLEOTIDE SEQUENCE [LARGE SCALE GENOMIC DNA]</scope>
    <source>
        <strain evidence="4 5">2681</strain>
    </source>
</reference>
<protein>
    <recommendedName>
        <fullName evidence="2">UPF0297 protein HMPREF9372_0367</fullName>
    </recommendedName>
</protein>
<dbReference type="HOGENOM" id="CLU_162466_0_0_9"/>
<dbReference type="NCBIfam" id="NF003997">
    <property type="entry name" value="PRK05473.1"/>
    <property type="match status" value="1"/>
</dbReference>
<comment type="caution">
    <text evidence="4">The sequence shown here is derived from an EMBL/GenBank/DDBJ whole genome shotgun (WGS) entry which is preliminary data.</text>
</comment>
<dbReference type="STRING" id="759851.SAMN04244570_0585"/>
<dbReference type="eggNOG" id="COG4472">
    <property type="taxonomic scope" value="Bacteria"/>
</dbReference>
<dbReference type="Pfam" id="PF06135">
    <property type="entry name" value="IreB"/>
    <property type="match status" value="1"/>
</dbReference>